<feature type="transmembrane region" description="Helical" evidence="1">
    <location>
        <begin position="32"/>
        <end position="49"/>
    </location>
</feature>
<dbReference type="AlphaFoldDB" id="A0A1H4FTA1"/>
<organism evidence="2 3">
    <name type="scientific">Pedobacter hartonius</name>
    <dbReference type="NCBI Taxonomy" id="425514"/>
    <lineage>
        <taxon>Bacteria</taxon>
        <taxon>Pseudomonadati</taxon>
        <taxon>Bacteroidota</taxon>
        <taxon>Sphingobacteriia</taxon>
        <taxon>Sphingobacteriales</taxon>
        <taxon>Sphingobacteriaceae</taxon>
        <taxon>Pedobacter</taxon>
    </lineage>
</organism>
<proteinExistence type="predicted"/>
<feature type="transmembrane region" description="Helical" evidence="1">
    <location>
        <begin position="5"/>
        <end position="26"/>
    </location>
</feature>
<feature type="transmembrane region" description="Helical" evidence="1">
    <location>
        <begin position="185"/>
        <end position="201"/>
    </location>
</feature>
<feature type="transmembrane region" description="Helical" evidence="1">
    <location>
        <begin position="329"/>
        <end position="349"/>
    </location>
</feature>
<feature type="transmembrane region" description="Helical" evidence="1">
    <location>
        <begin position="293"/>
        <end position="317"/>
    </location>
</feature>
<dbReference type="RefSeq" id="WP_090557892.1">
    <property type="nucleotide sequence ID" value="NZ_FNRA01000008.1"/>
</dbReference>
<keyword evidence="1" id="KW-0812">Transmembrane</keyword>
<protein>
    <recommendedName>
        <fullName evidence="4">O-Antigen ligase</fullName>
    </recommendedName>
</protein>
<evidence type="ECO:0000313" key="3">
    <source>
        <dbReference type="Proteomes" id="UP000198850"/>
    </source>
</evidence>
<feature type="transmembrane region" description="Helical" evidence="1">
    <location>
        <begin position="115"/>
        <end position="134"/>
    </location>
</feature>
<feature type="transmembrane region" description="Helical" evidence="1">
    <location>
        <begin position="82"/>
        <end position="103"/>
    </location>
</feature>
<evidence type="ECO:0008006" key="4">
    <source>
        <dbReference type="Google" id="ProtNLM"/>
    </source>
</evidence>
<feature type="transmembrane region" description="Helical" evidence="1">
    <location>
        <begin position="361"/>
        <end position="383"/>
    </location>
</feature>
<name>A0A1H4FTA1_9SPHI</name>
<dbReference type="EMBL" id="FNRA01000008">
    <property type="protein sequence ID" value="SEA99752.1"/>
    <property type="molecule type" value="Genomic_DNA"/>
</dbReference>
<keyword evidence="3" id="KW-1185">Reference proteome</keyword>
<dbReference type="OrthoDB" id="1493549at2"/>
<feature type="transmembrane region" description="Helical" evidence="1">
    <location>
        <begin position="213"/>
        <end position="240"/>
    </location>
</feature>
<evidence type="ECO:0000256" key="1">
    <source>
        <dbReference type="SAM" id="Phobius"/>
    </source>
</evidence>
<dbReference type="STRING" id="425514.SAMN05443550_10878"/>
<feature type="transmembrane region" description="Helical" evidence="1">
    <location>
        <begin position="252"/>
        <end position="272"/>
    </location>
</feature>
<sequence length="389" mass="44335">MKFDYLALILTFLFGILICIFPPFVASVYVPVYVRFPLLFILTVFFLTITIRRKKFVFRFGPYICFFIFEIIYWAFRGNIIIGEASYFIMYVMLASGLWVGIYRINGGKVLMGNMYILIVIAFSILSILSFIAYNLDLLPYTLETIGEDGFYTNFHNVILGYISIRKFEFGTLGRVCGYLLEPSYLAWFLSVNFFMIDGFLKKRKHLLLARVIVLLGALATCSTMAWVVIPIVLFIKLVYKIMELMKISPRLSNILFSIGFVITLAIFFAFVPKQNLVDSLGTSSADDREDRAGTSFLIIANSSVPDLLFGFSPGYIEKNVGKGESNQIVKLIVETGLISTILILTFVVKCSYRSKYFMIANLLFLNSVVILLTPLFILNLLVCKWNDE</sequence>
<dbReference type="Proteomes" id="UP000198850">
    <property type="component" value="Unassembled WGS sequence"/>
</dbReference>
<keyword evidence="1" id="KW-1133">Transmembrane helix</keyword>
<accession>A0A1H4FTA1</accession>
<reference evidence="2 3" key="1">
    <citation type="submission" date="2016-10" db="EMBL/GenBank/DDBJ databases">
        <authorList>
            <person name="de Groot N.N."/>
        </authorList>
    </citation>
    <scope>NUCLEOTIDE SEQUENCE [LARGE SCALE GENOMIC DNA]</scope>
    <source>
        <strain evidence="2 3">DSM 19033</strain>
    </source>
</reference>
<keyword evidence="1" id="KW-0472">Membrane</keyword>
<feature type="transmembrane region" description="Helical" evidence="1">
    <location>
        <begin position="56"/>
        <end position="76"/>
    </location>
</feature>
<gene>
    <name evidence="2" type="ORF">SAMN05443550_10878</name>
</gene>
<evidence type="ECO:0000313" key="2">
    <source>
        <dbReference type="EMBL" id="SEA99752.1"/>
    </source>
</evidence>